<organism evidence="3 4">
    <name type="scientific">Ophiobolus disseminans</name>
    <dbReference type="NCBI Taxonomy" id="1469910"/>
    <lineage>
        <taxon>Eukaryota</taxon>
        <taxon>Fungi</taxon>
        <taxon>Dikarya</taxon>
        <taxon>Ascomycota</taxon>
        <taxon>Pezizomycotina</taxon>
        <taxon>Dothideomycetes</taxon>
        <taxon>Pleosporomycetidae</taxon>
        <taxon>Pleosporales</taxon>
        <taxon>Pleosporineae</taxon>
        <taxon>Phaeosphaeriaceae</taxon>
        <taxon>Ophiobolus</taxon>
    </lineage>
</organism>
<accession>A0A6A6ZY88</accession>
<dbReference type="InterPro" id="IPR018849">
    <property type="entry name" value="Urb2/Npa2_C"/>
</dbReference>
<dbReference type="PANTHER" id="PTHR15682:SF2">
    <property type="entry name" value="UNHEALTHY RIBOSOME BIOGENESIS PROTEIN 2 HOMOLOG"/>
    <property type="match status" value="1"/>
</dbReference>
<evidence type="ECO:0000313" key="4">
    <source>
        <dbReference type="Proteomes" id="UP000799424"/>
    </source>
</evidence>
<sequence>MARSIPNPAHDAAPTRLRLQSVNHDFQDLKEQIRQVAHIIRLPDDWTTSTHHVVRARAEWVLRWILDKLKEETEVGTEARGTLAAWQLLECMIHILPVSRSAPHLRDAAFPTILEKTLVENFDKDLDARSVSSDGDAEMRNASESSETIHEETQPSRKRKRGTTEASPAKRIAVASADPASLFSALSAVLKLITDSTQTELMKMVIRTESDQASRILKFWLVAAAKLLAKKPADLDQLVDLSTVVELWELRVADPGDNTASSSEDFANECFVPTLQLVEALRNARALESSRTFTKAIDIAAQTLDKLLTRHLLAPARAAFLAERTADKAQMDSAHQEAATLSSNLIPLQVMLLQAAQIEDAGEALPIHMASSFKAIPYLLDLALRASPSRTPKSRLAEKPWIQAVFLSLIECVGCSLKTPPELDTSKTAVAGLQSAIEVLQSHSIKIDVAILKDLFWYHCGVKYPKRATREPHWGLIAALIEFDASMFVAEPRSSLTGSEHPTDLVEFLFKLISDIEFTGDGFAAGEPSKDNVDGSEVVRSLILTRIVVPTMFAFSRNRNLLGFIRQWDDQLVRSHGPENRKVLKEKTEPLWEDRTLTTALSEVFEQFLTQGQIAKLLEEHVKRMDELSNAVQAEEGSKIRKLNAYKKASSSALIIPAILESVISDDIVAALKTQLHSLLLLYITRVRDDRYSAHTRIASSWLTLCQLMAKLWPTEMNTSLQLQQLLLHPLIEQATEDLSAGRKSSDGRRIDSTTRAAVMTFLFNACDRLQTVSGSEKLVQSSVRKIVKSLSASQLEPEEHMKMLEMFCANFVQLLNHLGAEASRESFITLLSKLTTFDDVVAEQITRSLPWAVFEMGNSDLNNAYSSAVSSILGPGEGGRLNQIAIMATISLRPTAMSREKREAILDLLTNLSSTGFSDLAGLLSSMNQFMDIPNASAKISTNGAVFYEIADQLQKQGLRSRRVLQSLQHLCQKTLGHIIPNQTQAQSRAFLADYQKRLNSMTQAPGQVSPVGLALLRATILEQKDAQLLSVKQYVALLKKCLMDEDADVDNAASFEEVLDAFVELFPALLADPNLLKTTTAWLRTWINENADLESFIASSNSVSTEVAGYVALLHKLVAKYKLYPDTQWLVVLTIRLLRESIADEALRAARLAVTETLVSLETADKQALVPLLTNAQSSLDQPASYQILSDLVSTLPDKVATSAEIRKQQLGLLPKLCFLLAETSKDISFNALIDSICTILNNKVSLTTQHSIECVLSVLVKLTSRSSPALSSSNASHIFTRLCQTSRLVLLVHRNKLGGRSHMLLPLLQNLLFCLFMPTSTRSGALPSWLRANTPTEPIRLSPLDASQYAQLIGTLCNPPQSSISKSHQHGRKSKDLNDPIKAARERTSHFLYPLLASFCRFQLAGRLDAAVRVKLMPGIWQVVRTASLHKEGLDAMFAGLGSSERDVWRGVWGEWEDVHGRKERFVGAEES</sequence>
<evidence type="ECO:0000313" key="3">
    <source>
        <dbReference type="EMBL" id="KAF2825658.1"/>
    </source>
</evidence>
<feature type="region of interest" description="Disordered" evidence="1">
    <location>
        <begin position="130"/>
        <end position="171"/>
    </location>
</feature>
<feature type="compositionally biased region" description="Basic and acidic residues" evidence="1">
    <location>
        <begin position="137"/>
        <end position="155"/>
    </location>
</feature>
<dbReference type="Proteomes" id="UP000799424">
    <property type="component" value="Unassembled WGS sequence"/>
</dbReference>
<keyword evidence="4" id="KW-1185">Reference proteome</keyword>
<dbReference type="GO" id="GO:0042254">
    <property type="term" value="P:ribosome biogenesis"/>
    <property type="evidence" value="ECO:0007669"/>
    <property type="project" value="TreeGrafter"/>
</dbReference>
<proteinExistence type="predicted"/>
<evidence type="ECO:0000259" key="2">
    <source>
        <dbReference type="Pfam" id="PF10441"/>
    </source>
</evidence>
<dbReference type="Pfam" id="PF10441">
    <property type="entry name" value="Urb2"/>
    <property type="match status" value="1"/>
</dbReference>
<name>A0A6A6ZY88_9PLEO</name>
<dbReference type="PANTHER" id="PTHR15682">
    <property type="entry name" value="UNHEALTHY RIBOSOME BIOGENESIS PROTEIN 2 HOMOLOG"/>
    <property type="match status" value="1"/>
</dbReference>
<evidence type="ECO:0000256" key="1">
    <source>
        <dbReference type="SAM" id="MobiDB-lite"/>
    </source>
</evidence>
<dbReference type="GO" id="GO:0005730">
    <property type="term" value="C:nucleolus"/>
    <property type="evidence" value="ECO:0007669"/>
    <property type="project" value="TreeGrafter"/>
</dbReference>
<dbReference type="InterPro" id="IPR052609">
    <property type="entry name" value="Ribosome_Biogenesis_Reg"/>
</dbReference>
<protein>
    <recommendedName>
        <fullName evidence="2">Nucleolar 27S pre-rRNA processing Urb2/Npa2 C-terminal domain-containing protein</fullName>
    </recommendedName>
</protein>
<feature type="domain" description="Nucleolar 27S pre-rRNA processing Urb2/Npa2 C-terminal" evidence="2">
    <location>
        <begin position="1235"/>
        <end position="1462"/>
    </location>
</feature>
<dbReference type="EMBL" id="MU006227">
    <property type="protein sequence ID" value="KAF2825658.1"/>
    <property type="molecule type" value="Genomic_DNA"/>
</dbReference>
<reference evidence="3" key="1">
    <citation type="journal article" date="2020" name="Stud. Mycol.">
        <title>101 Dothideomycetes genomes: a test case for predicting lifestyles and emergence of pathogens.</title>
        <authorList>
            <person name="Haridas S."/>
            <person name="Albert R."/>
            <person name="Binder M."/>
            <person name="Bloem J."/>
            <person name="Labutti K."/>
            <person name="Salamov A."/>
            <person name="Andreopoulos B."/>
            <person name="Baker S."/>
            <person name="Barry K."/>
            <person name="Bills G."/>
            <person name="Bluhm B."/>
            <person name="Cannon C."/>
            <person name="Castanera R."/>
            <person name="Culley D."/>
            <person name="Daum C."/>
            <person name="Ezra D."/>
            <person name="Gonzalez J."/>
            <person name="Henrissat B."/>
            <person name="Kuo A."/>
            <person name="Liang C."/>
            <person name="Lipzen A."/>
            <person name="Lutzoni F."/>
            <person name="Magnuson J."/>
            <person name="Mondo S."/>
            <person name="Nolan M."/>
            <person name="Ohm R."/>
            <person name="Pangilinan J."/>
            <person name="Park H.-J."/>
            <person name="Ramirez L."/>
            <person name="Alfaro M."/>
            <person name="Sun H."/>
            <person name="Tritt A."/>
            <person name="Yoshinaga Y."/>
            <person name="Zwiers L.-H."/>
            <person name="Turgeon B."/>
            <person name="Goodwin S."/>
            <person name="Spatafora J."/>
            <person name="Crous P."/>
            <person name="Grigoriev I."/>
        </authorList>
    </citation>
    <scope>NUCLEOTIDE SEQUENCE</scope>
    <source>
        <strain evidence="3">CBS 113818</strain>
    </source>
</reference>
<gene>
    <name evidence="3" type="ORF">CC86DRAFT_456085</name>
</gene>
<dbReference type="OrthoDB" id="160374at2759"/>